<comment type="caution">
    <text evidence="1">The sequence shown here is derived from an EMBL/GenBank/DDBJ whole genome shotgun (WGS) entry which is preliminary data.</text>
</comment>
<evidence type="ECO:0000313" key="1">
    <source>
        <dbReference type="EMBL" id="RHZ69849.1"/>
    </source>
</evidence>
<dbReference type="STRING" id="1348612.A0A397I2I8"/>
<dbReference type="Proteomes" id="UP000266861">
    <property type="component" value="Unassembled WGS sequence"/>
</dbReference>
<keyword evidence="2" id="KW-1185">Reference proteome</keyword>
<accession>A0A397I2I8</accession>
<dbReference type="Pfam" id="PF16093">
    <property type="entry name" value="PAC4"/>
    <property type="match status" value="1"/>
</dbReference>
<dbReference type="OrthoDB" id="368507at2759"/>
<organism evidence="1 2">
    <name type="scientific">Diversispora epigaea</name>
    <dbReference type="NCBI Taxonomy" id="1348612"/>
    <lineage>
        <taxon>Eukaryota</taxon>
        <taxon>Fungi</taxon>
        <taxon>Fungi incertae sedis</taxon>
        <taxon>Mucoromycota</taxon>
        <taxon>Glomeromycotina</taxon>
        <taxon>Glomeromycetes</taxon>
        <taxon>Diversisporales</taxon>
        <taxon>Diversisporaceae</taxon>
        <taxon>Diversispora</taxon>
    </lineage>
</organism>
<dbReference type="AlphaFoldDB" id="A0A397I2I8"/>
<evidence type="ECO:0008006" key="3">
    <source>
        <dbReference type="Google" id="ProtNLM"/>
    </source>
</evidence>
<protein>
    <recommendedName>
        <fullName evidence="3">Proteasome assembly chaperone 4</fullName>
    </recommendedName>
</protein>
<dbReference type="PANTHER" id="PTHR33559:SF1">
    <property type="entry name" value="PROTEASOME ASSEMBLY CHAPERONE 4"/>
    <property type="match status" value="1"/>
</dbReference>
<dbReference type="EMBL" id="PQFF01000254">
    <property type="protein sequence ID" value="RHZ69849.1"/>
    <property type="molecule type" value="Genomic_DNA"/>
</dbReference>
<dbReference type="InterPro" id="IPR032157">
    <property type="entry name" value="PAC4"/>
</dbReference>
<reference evidence="1 2" key="1">
    <citation type="submission" date="2018-08" db="EMBL/GenBank/DDBJ databases">
        <title>Genome and evolution of the arbuscular mycorrhizal fungus Diversispora epigaea (formerly Glomus versiforme) and its bacterial endosymbionts.</title>
        <authorList>
            <person name="Sun X."/>
            <person name="Fei Z."/>
            <person name="Harrison M."/>
        </authorList>
    </citation>
    <scope>NUCLEOTIDE SEQUENCE [LARGE SCALE GENOMIC DNA]</scope>
    <source>
        <strain evidence="1 2">IT104</strain>
    </source>
</reference>
<dbReference type="GO" id="GO:0043248">
    <property type="term" value="P:proteasome assembly"/>
    <property type="evidence" value="ECO:0007669"/>
    <property type="project" value="InterPro"/>
</dbReference>
<name>A0A397I2I8_9GLOM</name>
<gene>
    <name evidence="1" type="ORF">Glove_277g39</name>
</gene>
<dbReference type="PANTHER" id="PTHR33559">
    <property type="entry name" value="PROTEASOME ASSEMBLY CHAPERONE 4"/>
    <property type="match status" value="1"/>
</dbReference>
<evidence type="ECO:0000313" key="2">
    <source>
        <dbReference type="Proteomes" id="UP000266861"/>
    </source>
</evidence>
<proteinExistence type="predicted"/>
<sequence>MPSEPTTPLCKVYNSTHLFINQKVLFQITTFEDSAFIWVGVAENEVLGNLAVAMPPISSRNNNNNIKASATTILTKDLTETSKQFGQKLATKFKKQFFVSFNLPSNADQMMFSFAEKKVISMINEIWIP</sequence>